<accession>A0ABQ9G777</accession>
<name>A0ABQ9G777_9NEOP</name>
<proteinExistence type="predicted"/>
<dbReference type="Proteomes" id="UP001159363">
    <property type="component" value="Chromosome 14"/>
</dbReference>
<dbReference type="PANTHER" id="PTHR20948:SF2">
    <property type="entry name" value="TRANSMEMBRANE PROTEIN 164"/>
    <property type="match status" value="1"/>
</dbReference>
<comment type="caution">
    <text evidence="2">The sequence shown here is derived from an EMBL/GenBank/DDBJ whole genome shotgun (WGS) entry which is preliminary data.</text>
</comment>
<dbReference type="EMBL" id="JARBHB010000015">
    <property type="protein sequence ID" value="KAJ8867962.1"/>
    <property type="molecule type" value="Genomic_DNA"/>
</dbReference>
<organism evidence="2 3">
    <name type="scientific">Dryococelus australis</name>
    <dbReference type="NCBI Taxonomy" id="614101"/>
    <lineage>
        <taxon>Eukaryota</taxon>
        <taxon>Metazoa</taxon>
        <taxon>Ecdysozoa</taxon>
        <taxon>Arthropoda</taxon>
        <taxon>Hexapoda</taxon>
        <taxon>Insecta</taxon>
        <taxon>Pterygota</taxon>
        <taxon>Neoptera</taxon>
        <taxon>Polyneoptera</taxon>
        <taxon>Phasmatodea</taxon>
        <taxon>Verophasmatodea</taxon>
        <taxon>Anareolatae</taxon>
        <taxon>Phasmatidae</taxon>
        <taxon>Eurycanthinae</taxon>
        <taxon>Dryococelus</taxon>
    </lineage>
</organism>
<gene>
    <name evidence="2" type="ORF">PR048_031771</name>
</gene>
<feature type="transmembrane region" description="Helical" evidence="1">
    <location>
        <begin position="69"/>
        <end position="87"/>
    </location>
</feature>
<dbReference type="InterPro" id="IPR026508">
    <property type="entry name" value="TMEM164"/>
</dbReference>
<feature type="transmembrane region" description="Helical" evidence="1">
    <location>
        <begin position="31"/>
        <end position="49"/>
    </location>
</feature>
<keyword evidence="3" id="KW-1185">Reference proteome</keyword>
<evidence type="ECO:0000313" key="3">
    <source>
        <dbReference type="Proteomes" id="UP001159363"/>
    </source>
</evidence>
<evidence type="ECO:0000313" key="2">
    <source>
        <dbReference type="EMBL" id="KAJ8867962.1"/>
    </source>
</evidence>
<protein>
    <submittedName>
        <fullName evidence="2">Uncharacterized protein</fullName>
    </submittedName>
</protein>
<keyword evidence="1" id="KW-0472">Membrane</keyword>
<reference evidence="2 3" key="1">
    <citation type="submission" date="2023-02" db="EMBL/GenBank/DDBJ databases">
        <title>LHISI_Scaffold_Assembly.</title>
        <authorList>
            <person name="Stuart O.P."/>
            <person name="Cleave R."/>
            <person name="Magrath M.J.L."/>
            <person name="Mikheyev A.S."/>
        </authorList>
    </citation>
    <scope>NUCLEOTIDE SEQUENCE [LARGE SCALE GENOMIC DNA]</scope>
    <source>
        <strain evidence="2">Daus_M_001</strain>
        <tissue evidence="2">Leg muscle</tissue>
    </source>
</reference>
<evidence type="ECO:0000256" key="1">
    <source>
        <dbReference type="SAM" id="Phobius"/>
    </source>
</evidence>
<dbReference type="PANTHER" id="PTHR20948">
    <property type="entry name" value="TRANSMEMBRANE PROTEIN 164"/>
    <property type="match status" value="1"/>
</dbReference>
<sequence length="111" mass="12366">MFEWAYSGVDASVPGNGGVECASFLSARRRVVESVIAVFFAVILICWGFKSLSVPKDRYHQHKPRRVDVVLVLVCLIWGIEIGFKLASQTVIYLLNPCHVTTAVQVRKETA</sequence>
<keyword evidence="1" id="KW-1133">Transmembrane helix</keyword>
<keyword evidence="1" id="KW-0812">Transmembrane</keyword>